<feature type="compositionally biased region" description="Low complexity" evidence="1">
    <location>
        <begin position="496"/>
        <end position="537"/>
    </location>
</feature>
<accession>A0A1I6UCA9</accession>
<feature type="compositionally biased region" description="Low complexity" evidence="1">
    <location>
        <begin position="669"/>
        <end position="685"/>
    </location>
</feature>
<feature type="compositionally biased region" description="Low complexity" evidence="1">
    <location>
        <begin position="762"/>
        <end position="776"/>
    </location>
</feature>
<dbReference type="AlphaFoldDB" id="A0A1I6UCA9"/>
<evidence type="ECO:0000313" key="3">
    <source>
        <dbReference type="Proteomes" id="UP000198852"/>
    </source>
</evidence>
<evidence type="ECO:0000256" key="1">
    <source>
        <dbReference type="SAM" id="MobiDB-lite"/>
    </source>
</evidence>
<organism evidence="2 3">
    <name type="scientific">Saccharopolyspora flava</name>
    <dbReference type="NCBI Taxonomy" id="95161"/>
    <lineage>
        <taxon>Bacteria</taxon>
        <taxon>Bacillati</taxon>
        <taxon>Actinomycetota</taxon>
        <taxon>Actinomycetes</taxon>
        <taxon>Pseudonocardiales</taxon>
        <taxon>Pseudonocardiaceae</taxon>
        <taxon>Saccharopolyspora</taxon>
    </lineage>
</organism>
<feature type="compositionally biased region" description="Pro residues" evidence="1">
    <location>
        <begin position="188"/>
        <end position="198"/>
    </location>
</feature>
<feature type="compositionally biased region" description="Low complexity" evidence="1">
    <location>
        <begin position="545"/>
        <end position="555"/>
    </location>
</feature>
<dbReference type="STRING" id="95161.SAMN05660874_04765"/>
<feature type="compositionally biased region" description="Low complexity" evidence="1">
    <location>
        <begin position="465"/>
        <end position="482"/>
    </location>
</feature>
<dbReference type="EMBL" id="FOZX01000010">
    <property type="protein sequence ID" value="SFS99041.1"/>
    <property type="molecule type" value="Genomic_DNA"/>
</dbReference>
<sequence>MSGMGHLVDPTAPSGLVHGLLRPASGVPVQRSTSGDLPVRGVIRPAEPHVQTPRRQARGRSAKGDASGTGRRPVVRPPSVPVGDLQSVPTAERPSGPDTESSTPAAKRAAKTDDRANTPSLPLVRPHRLSPPLTVARRARSLPPRQVTAIRPVTPPERTPADPTAKTTQQPRIDAIQRTISPGSTPGDPLPSLPPTAIIPPKSNTTPEHTPASSNTPEPTHDSGTTSESAHDSTTTHHDTTNPPVLHRTPTPHDSPTSPHPQTPVPRSSHNQPTIQRSPESTPEPPTPTSTTRPRLGIGPPIPQLPTSAHPLPTSPPSGEDSFHENLPTPHDDREHRSFHENFPTIQPNRGGEGFHENFPVTSKDRGQGIDPVSRSRRGGGSFHENFPSPHDGGGERSFHENFPHSGGEFVQRSTLGGVESSGFSVLPAAVSESGSGDSSWEGEGVQSEASVPVVRAGASGETGASGRAGSPHGPGSSAGARYPGGAGASGGVGSPGAVRTPSEAGSASAAGVSGVAGSPGEVGVEARVTEGSRGWSSAGGAGGSLPVVASSGAVQRVSSDGVGGDGIRSSRPVGGAQRVPVGGSSGAQGDVQGVQGGVQDGSAERSGGGPSASGVSDGAGVGLTVQRQALSQRSASTQIGGHRTSPLPVRSLIAAHPLNVRTGRGFESASTETHAPPTTTTSPARWNTPGSAIQRTPTARPHRPTPPPTSTTDLVPPAPRQSPTTAAPATAAPTRSAPTKTPTPTSPPPPIQRSPAPQVPGVPAGVPVTVVQREAAPPEPRPEPAPARETDTEELARSLVEPVSRLLRAELRHGRERLGRLNDRRR</sequence>
<evidence type="ECO:0008006" key="4">
    <source>
        <dbReference type="Google" id="ProtNLM"/>
    </source>
</evidence>
<name>A0A1I6UCA9_9PSEU</name>
<feature type="compositionally biased region" description="Gly residues" evidence="1">
    <location>
        <begin position="483"/>
        <end position="495"/>
    </location>
</feature>
<keyword evidence="3" id="KW-1185">Reference proteome</keyword>
<feature type="compositionally biased region" description="Pro residues" evidence="1">
    <location>
        <begin position="745"/>
        <end position="761"/>
    </location>
</feature>
<protein>
    <recommendedName>
        <fullName evidence="4">Syndecan 1</fullName>
    </recommendedName>
</protein>
<feature type="compositionally biased region" description="Gly residues" evidence="1">
    <location>
        <begin position="607"/>
        <end position="622"/>
    </location>
</feature>
<reference evidence="3" key="1">
    <citation type="submission" date="2016-10" db="EMBL/GenBank/DDBJ databases">
        <authorList>
            <person name="Varghese N."/>
            <person name="Submissions S."/>
        </authorList>
    </citation>
    <scope>NUCLEOTIDE SEQUENCE [LARGE SCALE GENOMIC DNA]</scope>
    <source>
        <strain evidence="3">DSM 44771</strain>
    </source>
</reference>
<proteinExistence type="predicted"/>
<gene>
    <name evidence="2" type="ORF">SAMN05660874_04765</name>
</gene>
<feature type="compositionally biased region" description="Polar residues" evidence="1">
    <location>
        <begin position="265"/>
        <end position="276"/>
    </location>
</feature>
<feature type="compositionally biased region" description="Polar residues" evidence="1">
    <location>
        <begin position="626"/>
        <end position="640"/>
    </location>
</feature>
<feature type="region of interest" description="Disordered" evidence="1">
    <location>
        <begin position="429"/>
        <end position="800"/>
    </location>
</feature>
<feature type="compositionally biased region" description="Polar residues" evidence="1">
    <location>
        <begin position="202"/>
        <end position="224"/>
    </location>
</feature>
<feature type="compositionally biased region" description="Basic and acidic residues" evidence="1">
    <location>
        <begin position="781"/>
        <end position="797"/>
    </location>
</feature>
<dbReference type="Proteomes" id="UP000198852">
    <property type="component" value="Unassembled WGS sequence"/>
</dbReference>
<feature type="compositionally biased region" description="Low complexity" evidence="1">
    <location>
        <begin position="711"/>
        <end position="744"/>
    </location>
</feature>
<evidence type="ECO:0000313" key="2">
    <source>
        <dbReference type="EMBL" id="SFS99041.1"/>
    </source>
</evidence>
<feature type="region of interest" description="Disordered" evidence="1">
    <location>
        <begin position="1"/>
        <end position="416"/>
    </location>
</feature>
<feature type="compositionally biased region" description="Basic and acidic residues" evidence="1">
    <location>
        <begin position="330"/>
        <end position="340"/>
    </location>
</feature>
<feature type="compositionally biased region" description="Basic and acidic residues" evidence="1">
    <location>
        <begin position="229"/>
        <end position="240"/>
    </location>
</feature>
<feature type="compositionally biased region" description="Basic and acidic residues" evidence="1">
    <location>
        <begin position="393"/>
        <end position="403"/>
    </location>
</feature>
<feature type="compositionally biased region" description="Low complexity" evidence="1">
    <location>
        <begin position="432"/>
        <end position="445"/>
    </location>
</feature>